<evidence type="ECO:0000313" key="2">
    <source>
        <dbReference type="Proteomes" id="UP001364764"/>
    </source>
</evidence>
<reference evidence="1 2" key="1">
    <citation type="submission" date="2024-02" db="EMBL/GenBank/DDBJ databases">
        <title>Complete sequences of two Paenibacillus sp. strains and one Lysinibacillus strain isolated from the environment on STAA medium highlight biotechnological potential.</title>
        <authorList>
            <person name="Attere S.A."/>
            <person name="Piche L.C."/>
            <person name="Intertaglia L."/>
            <person name="Lami R."/>
            <person name="Charette S.J."/>
            <person name="Vincent A.T."/>
        </authorList>
    </citation>
    <scope>NUCLEOTIDE SEQUENCE [LARGE SCALE GENOMIC DNA]</scope>
    <source>
        <strain evidence="1 2">Y5S-7</strain>
    </source>
</reference>
<dbReference type="EMBL" id="CP145892">
    <property type="protein sequence ID" value="WWP21319.1"/>
    <property type="molecule type" value="Genomic_DNA"/>
</dbReference>
<accession>A0ABD8AWF0</accession>
<dbReference type="GeneID" id="93474550"/>
<name>A0ABD8AWF0_PAEAM</name>
<dbReference type="AlphaFoldDB" id="A0ABD8AWF0"/>
<protein>
    <submittedName>
        <fullName evidence="1">Uncharacterized protein</fullName>
    </submittedName>
</protein>
<sequence>MERRLVRSAARKASYVWHAAMNQTLHLDNNAPAMEIFICPQVAKLYWKAIATVWQLLRTLV</sequence>
<evidence type="ECO:0000313" key="1">
    <source>
        <dbReference type="EMBL" id="WWP21319.1"/>
    </source>
</evidence>
<organism evidence="1 2">
    <name type="scientific">Paenibacillus amylolyticus</name>
    <dbReference type="NCBI Taxonomy" id="1451"/>
    <lineage>
        <taxon>Bacteria</taxon>
        <taxon>Bacillati</taxon>
        <taxon>Bacillota</taxon>
        <taxon>Bacilli</taxon>
        <taxon>Bacillales</taxon>
        <taxon>Paenibacillaceae</taxon>
        <taxon>Paenibacillus</taxon>
    </lineage>
</organism>
<dbReference type="RefSeq" id="WP_338707739.1">
    <property type="nucleotide sequence ID" value="NZ_CP145892.1"/>
</dbReference>
<gene>
    <name evidence="1" type="ORF">V6668_03755</name>
</gene>
<dbReference type="Proteomes" id="UP001364764">
    <property type="component" value="Chromosome"/>
</dbReference>
<proteinExistence type="predicted"/>